<dbReference type="Gene3D" id="1.20.5.340">
    <property type="match status" value="1"/>
</dbReference>
<keyword evidence="4" id="KW-1185">Reference proteome</keyword>
<organism evidence="3 4">
    <name type="scientific">Bondarzewia mesenterica</name>
    <dbReference type="NCBI Taxonomy" id="1095465"/>
    <lineage>
        <taxon>Eukaryota</taxon>
        <taxon>Fungi</taxon>
        <taxon>Dikarya</taxon>
        <taxon>Basidiomycota</taxon>
        <taxon>Agaricomycotina</taxon>
        <taxon>Agaricomycetes</taxon>
        <taxon>Russulales</taxon>
        <taxon>Bondarzewiaceae</taxon>
        <taxon>Bondarzewia</taxon>
    </lineage>
</organism>
<dbReference type="Proteomes" id="UP000310158">
    <property type="component" value="Unassembled WGS sequence"/>
</dbReference>
<evidence type="ECO:0000256" key="2">
    <source>
        <dbReference type="SAM" id="MobiDB-lite"/>
    </source>
</evidence>
<proteinExistence type="predicted"/>
<accession>A0A4S4LKA2</accession>
<name>A0A4S4LKA2_9AGAM</name>
<protein>
    <recommendedName>
        <fullName evidence="5">Tropomyosin</fullName>
    </recommendedName>
</protein>
<dbReference type="Pfam" id="PF00261">
    <property type="entry name" value="Tropomyosin"/>
    <property type="match status" value="1"/>
</dbReference>
<evidence type="ECO:0008006" key="5">
    <source>
        <dbReference type="Google" id="ProtNLM"/>
    </source>
</evidence>
<evidence type="ECO:0000256" key="1">
    <source>
        <dbReference type="ARBA" id="ARBA00023054"/>
    </source>
</evidence>
<dbReference type="InterPro" id="IPR000533">
    <property type="entry name" value="Tropomyosin"/>
</dbReference>
<feature type="compositionally biased region" description="Basic and acidic residues" evidence="2">
    <location>
        <begin position="9"/>
        <end position="20"/>
    </location>
</feature>
<evidence type="ECO:0000313" key="3">
    <source>
        <dbReference type="EMBL" id="THH12275.1"/>
    </source>
</evidence>
<dbReference type="OrthoDB" id="128924at2759"/>
<dbReference type="AlphaFoldDB" id="A0A4S4LKA2"/>
<dbReference type="EMBL" id="SGPL01000475">
    <property type="protein sequence ID" value="THH12275.1"/>
    <property type="molecule type" value="Genomic_DNA"/>
</dbReference>
<evidence type="ECO:0000313" key="4">
    <source>
        <dbReference type="Proteomes" id="UP000310158"/>
    </source>
</evidence>
<keyword evidence="1" id="KW-0175">Coiled coil</keyword>
<feature type="region of interest" description="Disordered" evidence="2">
    <location>
        <begin position="1"/>
        <end position="20"/>
    </location>
</feature>
<gene>
    <name evidence="3" type="ORF">EW146_g7773</name>
</gene>
<sequence length="137" mass="15970">MVNQKLTHLRTEADDAVARAEEAEAKNKKFDQLLLEKDQEVASLQHRLSVLEEELDSAEKNGKETVEKSRSLDVKVEHLERQLLRVEQERDEWERKYEVIRRSIYPLLGSSCSIEAQEKYRASKAELDELVKSMESI</sequence>
<comment type="caution">
    <text evidence="3">The sequence shown here is derived from an EMBL/GenBank/DDBJ whole genome shotgun (WGS) entry which is preliminary data.</text>
</comment>
<dbReference type="SUPFAM" id="SSF57997">
    <property type="entry name" value="Tropomyosin"/>
    <property type="match status" value="1"/>
</dbReference>
<reference evidence="3 4" key="1">
    <citation type="submission" date="2019-02" db="EMBL/GenBank/DDBJ databases">
        <title>Genome sequencing of the rare red list fungi Bondarzewia mesenterica.</title>
        <authorList>
            <person name="Buettner E."/>
            <person name="Kellner H."/>
        </authorList>
    </citation>
    <scope>NUCLEOTIDE SEQUENCE [LARGE SCALE GENOMIC DNA]</scope>
    <source>
        <strain evidence="3 4">DSM 108281</strain>
    </source>
</reference>